<dbReference type="Gene3D" id="1.10.30.50">
    <property type="match status" value="1"/>
</dbReference>
<organism evidence="1 2">
    <name type="scientific">Thioclava atlantica</name>
    <dbReference type="NCBI Taxonomy" id="1317124"/>
    <lineage>
        <taxon>Bacteria</taxon>
        <taxon>Pseudomonadati</taxon>
        <taxon>Pseudomonadota</taxon>
        <taxon>Alphaproteobacteria</taxon>
        <taxon>Rhodobacterales</taxon>
        <taxon>Paracoccaceae</taxon>
        <taxon>Thioclava</taxon>
    </lineage>
</organism>
<dbReference type="InterPro" id="IPR003615">
    <property type="entry name" value="HNH_nuc"/>
</dbReference>
<proteinExistence type="predicted"/>
<dbReference type="PATRIC" id="fig|1317124.6.peg.2009"/>
<evidence type="ECO:0000313" key="1">
    <source>
        <dbReference type="EMBL" id="KFE34873.1"/>
    </source>
</evidence>
<comment type="caution">
    <text evidence="1">The sequence shown here is derived from an EMBL/GenBank/DDBJ whole genome shotgun (WGS) entry which is preliminary data.</text>
</comment>
<dbReference type="RefSeq" id="WP_051855820.1">
    <property type="nucleotide sequence ID" value="NZ_AQRC01000007.1"/>
</dbReference>
<sequence length="316" mass="35396">MRKVDRTEAAPEDLSEKGGQELLDAITHFEGNPANPESFDFKRYKLKSVKDALEKMFHGKCAYCETFYASSQPLDVEHFRPKGAVAGESDHRGYWWLAMVWENLLPSCIDCNRKRNQVTPKGDTSQVRLLEETAGYSASATVGSGKKDSFPLAETGVRASKRTDQITAEKALLLNPCEDDPKLHIRYFFDRERPVSFVLANELAGDPDFTGADGLSSKGATSVHVYGLNRLRLVQARTRLLRRLEFLADLAIDLKLLAEKLKGSADPDIKRAGVQVDGFGDRTLVELIEMCAEDQPYSAMAQSWMREFQERLEAVV</sequence>
<dbReference type="AlphaFoldDB" id="A0A085TVX6"/>
<protein>
    <submittedName>
        <fullName evidence="1">HNH nuclease</fullName>
    </submittedName>
</protein>
<accession>A0A085TVX6</accession>
<name>A0A085TVX6_9RHOB</name>
<keyword evidence="2" id="KW-1185">Reference proteome</keyword>
<dbReference type="EMBL" id="AQRC01000007">
    <property type="protein sequence ID" value="KFE34873.1"/>
    <property type="molecule type" value="Genomic_DNA"/>
</dbReference>
<evidence type="ECO:0000313" key="2">
    <source>
        <dbReference type="Proteomes" id="UP000028607"/>
    </source>
</evidence>
<dbReference type="CDD" id="cd00085">
    <property type="entry name" value="HNHc"/>
    <property type="match status" value="1"/>
</dbReference>
<dbReference type="OrthoDB" id="5422822at2"/>
<reference evidence="1 2" key="2">
    <citation type="journal article" date="2015" name="Antonie Van Leeuwenhoek">
        <title>Thioclava indica sp. nov., isolated from surface seawater of the Indian Ocean.</title>
        <authorList>
            <person name="Liu Y."/>
            <person name="Lai Q."/>
            <person name="Du J."/>
            <person name="Xu H."/>
            <person name="Jiang L."/>
            <person name="Shao Z."/>
        </authorList>
    </citation>
    <scope>NUCLEOTIDE SEQUENCE [LARGE SCALE GENOMIC DNA]</scope>
    <source>
        <strain evidence="1 2">13D2W-2</strain>
    </source>
</reference>
<reference evidence="2" key="1">
    <citation type="submission" date="2013-04" db="EMBL/GenBank/DDBJ databases">
        <title>Thioclava sp. 13D2W-2 Genome Sequencing.</title>
        <authorList>
            <person name="Lai Q."/>
            <person name="Li G."/>
            <person name="Shao Z."/>
        </authorList>
    </citation>
    <scope>NUCLEOTIDE SEQUENCE [LARGE SCALE GENOMIC DNA]</scope>
    <source>
        <strain evidence="2">13D2W-2</strain>
    </source>
</reference>
<gene>
    <name evidence="1" type="ORF">DW2_09919</name>
</gene>
<dbReference type="Proteomes" id="UP000028607">
    <property type="component" value="Unassembled WGS sequence"/>
</dbReference>
<dbReference type="STRING" id="1317124.DW2_09919"/>
<dbReference type="eggNOG" id="COG1403">
    <property type="taxonomic scope" value="Bacteria"/>
</dbReference>